<dbReference type="EMBL" id="PIUK01000063">
    <property type="protein sequence ID" value="MBY6276172.1"/>
    <property type="molecule type" value="Genomic_DNA"/>
</dbReference>
<reference evidence="1" key="1">
    <citation type="submission" date="2017-11" db="EMBL/GenBank/DDBJ databases">
        <title>Three new genomes from thermophilic consortium.</title>
        <authorList>
            <person name="Quaggio R."/>
            <person name="Amgarten D."/>
            <person name="Setubal J.C."/>
        </authorList>
    </citation>
    <scope>NUCLEOTIDE SEQUENCE</scope>
    <source>
        <strain evidence="1">ZCTH01-B2</strain>
    </source>
</reference>
<dbReference type="RefSeq" id="WP_273379171.1">
    <property type="nucleotide sequence ID" value="NZ_PIUK01000063.1"/>
</dbReference>
<comment type="caution">
    <text evidence="1">The sequence shown here is derived from an EMBL/GenBank/DDBJ whole genome shotgun (WGS) entry which is preliminary data.</text>
</comment>
<dbReference type="InterPro" id="IPR036390">
    <property type="entry name" value="WH_DNA-bd_sf"/>
</dbReference>
<evidence type="ECO:0000313" key="2">
    <source>
        <dbReference type="Proteomes" id="UP000732377"/>
    </source>
</evidence>
<organism evidence="1 2">
    <name type="scientific">Symbiobacterium thermophilum</name>
    <dbReference type="NCBI Taxonomy" id="2734"/>
    <lineage>
        <taxon>Bacteria</taxon>
        <taxon>Bacillati</taxon>
        <taxon>Bacillota</taxon>
        <taxon>Clostridia</taxon>
        <taxon>Eubacteriales</taxon>
        <taxon>Symbiobacteriaceae</taxon>
        <taxon>Symbiobacterium</taxon>
    </lineage>
</organism>
<dbReference type="SUPFAM" id="SSF46785">
    <property type="entry name" value="Winged helix' DNA-binding domain"/>
    <property type="match status" value="1"/>
</dbReference>
<dbReference type="Proteomes" id="UP000732377">
    <property type="component" value="Unassembled WGS sequence"/>
</dbReference>
<protein>
    <submittedName>
        <fullName evidence="1">Uncharacterized protein</fullName>
    </submittedName>
</protein>
<sequence>MFSPGISVPDALIRTRHLSEGAKMFWCYLRTVRKEPVSFKQLRARTGLAQNSILKYLRELSRTGWLEYRRGRYSLTCHAIWKDGRPAFRLPVDLICDRGLPAAAKLVWGAITQLKDGFSYAELMRRTRYSRNTIAKYVALLCQKNWLRGEAVRVARRKRFLMHSANPHHERRQADLNLFQRAKKLAEKRIGDSIGQLYATYMVSLIVREDIIICNAQPWGLVNPRTGARLQYDILLPRSRVAIEFQGPQHDGPTALYPDEAQFRAQQERDHLKRQRSAELGIRLIEVRAQDLTFPRLAQLLQEAGVPVTSQPCAAPHLYELLEKEAAAYRKAVSEVTRAG</sequence>
<dbReference type="Gene3D" id="3.40.960.10">
    <property type="entry name" value="VSR Endonuclease"/>
    <property type="match status" value="1"/>
</dbReference>
<proteinExistence type="predicted"/>
<accession>A0A953LJR2</accession>
<name>A0A953LJR2_SYMTR</name>
<evidence type="ECO:0000313" key="1">
    <source>
        <dbReference type="EMBL" id="MBY6276172.1"/>
    </source>
</evidence>
<gene>
    <name evidence="1" type="ORF">CWE10_08115</name>
</gene>
<dbReference type="AlphaFoldDB" id="A0A953LJR2"/>